<sequence length="48" mass="5204">MVQPGDTLWSIASSLEVDGDVRSVIDRIQELNGLRSADLVPGQELLLP</sequence>
<dbReference type="Pfam" id="PF01476">
    <property type="entry name" value="LysM"/>
    <property type="match status" value="1"/>
</dbReference>
<organism evidence="2 3">
    <name type="scientific">Blastococcus brunescens</name>
    <dbReference type="NCBI Taxonomy" id="1564165"/>
    <lineage>
        <taxon>Bacteria</taxon>
        <taxon>Bacillati</taxon>
        <taxon>Actinomycetota</taxon>
        <taxon>Actinomycetes</taxon>
        <taxon>Geodermatophilales</taxon>
        <taxon>Geodermatophilaceae</taxon>
        <taxon>Blastococcus</taxon>
    </lineage>
</organism>
<dbReference type="SMART" id="SM00257">
    <property type="entry name" value="LysM"/>
    <property type="match status" value="1"/>
</dbReference>
<dbReference type="Gene3D" id="3.10.350.10">
    <property type="entry name" value="LysM domain"/>
    <property type="match status" value="1"/>
</dbReference>
<dbReference type="PROSITE" id="PS51782">
    <property type="entry name" value="LYSM"/>
    <property type="match status" value="1"/>
</dbReference>
<name>A0ABZ1AZC2_9ACTN</name>
<evidence type="ECO:0000313" key="2">
    <source>
        <dbReference type="EMBL" id="WRL62434.1"/>
    </source>
</evidence>
<evidence type="ECO:0000259" key="1">
    <source>
        <dbReference type="PROSITE" id="PS51782"/>
    </source>
</evidence>
<dbReference type="EMBL" id="CP141261">
    <property type="protein sequence ID" value="WRL62434.1"/>
    <property type="molecule type" value="Genomic_DNA"/>
</dbReference>
<evidence type="ECO:0000313" key="3">
    <source>
        <dbReference type="Proteomes" id="UP001324287"/>
    </source>
</evidence>
<dbReference type="SUPFAM" id="SSF54106">
    <property type="entry name" value="LysM domain"/>
    <property type="match status" value="1"/>
</dbReference>
<dbReference type="RefSeq" id="WP_324273788.1">
    <property type="nucleotide sequence ID" value="NZ_CP141261.1"/>
</dbReference>
<reference evidence="2 3" key="1">
    <citation type="submission" date="2023-12" db="EMBL/GenBank/DDBJ databases">
        <title>Blastococcus brunescens sp. nov., an actonobacterium isolated from sandstone collected in sahara desert.</title>
        <authorList>
            <person name="Gtari M."/>
            <person name="Ghodhbane F."/>
        </authorList>
    </citation>
    <scope>NUCLEOTIDE SEQUENCE [LARGE SCALE GENOMIC DNA]</scope>
    <source>
        <strain evidence="2 3">BMG 8361</strain>
    </source>
</reference>
<keyword evidence="3" id="KW-1185">Reference proteome</keyword>
<feature type="domain" description="LysM" evidence="1">
    <location>
        <begin position="1"/>
        <end position="47"/>
    </location>
</feature>
<dbReference type="CDD" id="cd00118">
    <property type="entry name" value="LysM"/>
    <property type="match status" value="1"/>
</dbReference>
<dbReference type="InterPro" id="IPR036779">
    <property type="entry name" value="LysM_dom_sf"/>
</dbReference>
<dbReference type="Proteomes" id="UP001324287">
    <property type="component" value="Chromosome"/>
</dbReference>
<protein>
    <submittedName>
        <fullName evidence="2">LysM peptidoglycan-binding domain-containing protein</fullName>
    </submittedName>
</protein>
<gene>
    <name evidence="2" type="ORF">U6N30_20755</name>
</gene>
<proteinExistence type="predicted"/>
<dbReference type="InterPro" id="IPR018392">
    <property type="entry name" value="LysM"/>
</dbReference>
<accession>A0ABZ1AZC2</accession>